<evidence type="ECO:0000259" key="8">
    <source>
        <dbReference type="Pfam" id="PF22528"/>
    </source>
</evidence>
<evidence type="ECO:0000256" key="5">
    <source>
        <dbReference type="ARBA" id="ARBA00054608"/>
    </source>
</evidence>
<dbReference type="PANTHER" id="PTHR11006:SF4">
    <property type="entry name" value="PROTEIN ARGININE N-METHYLTRANSFERASE 7"/>
    <property type="match status" value="1"/>
</dbReference>
<name>A0AAP0RC54_LIQFO</name>
<dbReference type="PROSITE" id="PS51678">
    <property type="entry name" value="SAM_MT_PRMT"/>
    <property type="match status" value="2"/>
</dbReference>
<dbReference type="Gene3D" id="2.70.160.11">
    <property type="entry name" value="Hnrnp arginine n-methyltransferase1"/>
    <property type="match status" value="2"/>
</dbReference>
<dbReference type="FunFam" id="3.40.50.150:FF:000070">
    <property type="entry name" value="Protein arginine N-methyltransferase 7"/>
    <property type="match status" value="1"/>
</dbReference>
<dbReference type="GO" id="GO:0032259">
    <property type="term" value="P:methylation"/>
    <property type="evidence" value="ECO:0007669"/>
    <property type="project" value="UniProtKB-KW"/>
</dbReference>
<evidence type="ECO:0000313" key="9">
    <source>
        <dbReference type="EMBL" id="KAK9274977.1"/>
    </source>
</evidence>
<feature type="domain" description="Protein arginine N-methyltransferase" evidence="8">
    <location>
        <begin position="631"/>
        <end position="704"/>
    </location>
</feature>
<evidence type="ECO:0000256" key="7">
    <source>
        <dbReference type="PROSITE-ProRule" id="PRU01015"/>
    </source>
</evidence>
<evidence type="ECO:0000256" key="4">
    <source>
        <dbReference type="ARBA" id="ARBA00022737"/>
    </source>
</evidence>
<dbReference type="GO" id="GO:0016274">
    <property type="term" value="F:protein-arginine N-methyltransferase activity"/>
    <property type="evidence" value="ECO:0007669"/>
    <property type="project" value="InterPro"/>
</dbReference>
<dbReference type="InterPro" id="IPR029063">
    <property type="entry name" value="SAM-dependent_MTases_sf"/>
</dbReference>
<keyword evidence="4" id="KW-0677">Repeat</keyword>
<dbReference type="InterPro" id="IPR025799">
    <property type="entry name" value="Arg_MeTrfase"/>
</dbReference>
<organism evidence="9 10">
    <name type="scientific">Liquidambar formosana</name>
    <name type="common">Formosan gum</name>
    <dbReference type="NCBI Taxonomy" id="63359"/>
    <lineage>
        <taxon>Eukaryota</taxon>
        <taxon>Viridiplantae</taxon>
        <taxon>Streptophyta</taxon>
        <taxon>Embryophyta</taxon>
        <taxon>Tracheophyta</taxon>
        <taxon>Spermatophyta</taxon>
        <taxon>Magnoliopsida</taxon>
        <taxon>eudicotyledons</taxon>
        <taxon>Gunneridae</taxon>
        <taxon>Pentapetalae</taxon>
        <taxon>Saxifragales</taxon>
        <taxon>Altingiaceae</taxon>
        <taxon>Liquidambar</taxon>
    </lineage>
</organism>
<dbReference type="Gene3D" id="3.40.50.150">
    <property type="entry name" value="Vaccinia Virus protein VP39"/>
    <property type="match status" value="2"/>
</dbReference>
<comment type="similarity">
    <text evidence="6">Belongs to the class I-like SAM-binding methyltransferase superfamily. Protein arginine N-methyltransferase family. PRMT7 subfamily.</text>
</comment>
<reference evidence="9 10" key="1">
    <citation type="journal article" date="2024" name="Plant J.">
        <title>Genome sequences and population genomics reveal climatic adaptation and genomic divergence between two closely related sweetgum species.</title>
        <authorList>
            <person name="Xu W.Q."/>
            <person name="Ren C.Q."/>
            <person name="Zhang X.Y."/>
            <person name="Comes H.P."/>
            <person name="Liu X.H."/>
            <person name="Li Y.G."/>
            <person name="Kettle C.J."/>
            <person name="Jalonen R."/>
            <person name="Gaisberger H."/>
            <person name="Ma Y.Z."/>
            <person name="Qiu Y.X."/>
        </authorList>
    </citation>
    <scope>NUCLEOTIDE SEQUENCE [LARGE SCALE GENOMIC DNA]</scope>
    <source>
        <strain evidence="9">Hangzhou</strain>
    </source>
</reference>
<protein>
    <recommendedName>
        <fullName evidence="6">Protein arginine N-methyltransferase</fullName>
        <ecNumber evidence="6">2.1.1.-</ecNumber>
    </recommendedName>
</protein>
<evidence type="ECO:0000313" key="10">
    <source>
        <dbReference type="Proteomes" id="UP001415857"/>
    </source>
</evidence>
<dbReference type="InterPro" id="IPR014644">
    <property type="entry name" value="MeTrfase_PRMT7"/>
</dbReference>
<dbReference type="SUPFAM" id="SSF53335">
    <property type="entry name" value="S-adenosyl-L-methionine-dependent methyltransferases"/>
    <property type="match status" value="2"/>
</dbReference>
<keyword evidence="3 7" id="KW-0949">S-adenosyl-L-methionine</keyword>
<evidence type="ECO:0000256" key="6">
    <source>
        <dbReference type="PIRNR" id="PIRNR036946"/>
    </source>
</evidence>
<keyword evidence="2 7" id="KW-0808">Transferase</keyword>
<dbReference type="AlphaFoldDB" id="A0AAP0RC54"/>
<dbReference type="Pfam" id="PF22528">
    <property type="entry name" value="PRMT_C"/>
    <property type="match status" value="2"/>
</dbReference>
<accession>A0AAP0RC54</accession>
<proteinExistence type="inferred from homology"/>
<gene>
    <name evidence="9" type="ORF">L1049_022234</name>
</gene>
<evidence type="ECO:0000256" key="2">
    <source>
        <dbReference type="ARBA" id="ARBA00022679"/>
    </source>
</evidence>
<dbReference type="FunFam" id="2.70.160.11:FF:000017">
    <property type="entry name" value="Protein arginine N-methyltransferase 1.6"/>
    <property type="match status" value="1"/>
</dbReference>
<dbReference type="FunFam" id="2.70.160.11:FF:000013">
    <property type="entry name" value="Protein arginine N-methyltransferase 1.6"/>
    <property type="match status" value="1"/>
</dbReference>
<keyword evidence="1 7" id="KW-0489">Methyltransferase</keyword>
<comment type="function">
    <text evidence="5 6">Arginine methyltransferase that can both catalyze the formation of omega-N monomethylarginine (MMA) and symmetrical dimethylarginine (sDMA).</text>
</comment>
<dbReference type="PANTHER" id="PTHR11006">
    <property type="entry name" value="PROTEIN ARGININE N-METHYLTRANSFERASE"/>
    <property type="match status" value="1"/>
</dbReference>
<dbReference type="EMBL" id="JBBPBK010000011">
    <property type="protein sequence ID" value="KAK9274977.1"/>
    <property type="molecule type" value="Genomic_DNA"/>
</dbReference>
<dbReference type="Proteomes" id="UP001415857">
    <property type="component" value="Unassembled WGS sequence"/>
</dbReference>
<sequence length="753" mass="84048">MASLLRKTLTSPSHLPDITLLTLHPVTRCKIKATRAMSSGSTQRMFQLKLDPLTGNSEWVVIEEDEVSSEHSQKPLLAITSYLDMLNDTCRNRVFREAIEKTVTGPCHVLDIGAGTGLLSMMAARAMGSGGSTERAGMKGMVTACESYLPMVKLMRKVLRLNGMERKINIINRRSDELQAGVDITSRADILVSEILDSELLGEGLIPTLQHAHEMLLVKNAQTVPYRATTYGQLVESTFLWKLHDLYNNEAQALDSIHLVPTGLETILHVKSQQYAMHCDAIKEEIRLLSEPFKIFEFDFWKRPDSHGETELLIKATNDGRVHAIVSWWILQLDCEGTIFYSTAPKWINLPFNTSSGDWCDHWKQCIWFIPGKGVSVSRDEGVHLHAIHTDTSISYNLKTQVPRTEVGQYPFHAGHCQLALSPERVAIYGDSKWRHSMLTAIEKALQDKVCSLCVVADDSVFLTIIIAHLSKTSHVISLFPGLRDKGAQYLQAVAGANGFSMDRVEVLGKRSLTLHDTHQKKVDMLIGEPFYCGNDSMLPWQNLRFWKERTTLDSILSKDITIMPCKGILKACAMSLPDLWNSRRCLDKIEGFDHSVVNATLGACGDLPASQASPFLPFFIWQCGEIKELSEVFTVMEFDFSKPISPCFGKAQVKFSELGMCHGFVFWIDWVMDAENSIVISTGPDIRHWKQGVKLLTKPVAVGIHGSRNMGECSLTVIDASFDPSSGELIIEHTFLQPNMESASYGTEADLG</sequence>
<dbReference type="FunFam" id="3.40.50.150:FF:000167">
    <property type="entry name" value="Protein arginine N-methyltransferase"/>
    <property type="match status" value="1"/>
</dbReference>
<feature type="domain" description="Protein arginine N-methyltransferase" evidence="8">
    <location>
        <begin position="277"/>
        <end position="398"/>
    </location>
</feature>
<evidence type="ECO:0000256" key="1">
    <source>
        <dbReference type="ARBA" id="ARBA00022603"/>
    </source>
</evidence>
<keyword evidence="10" id="KW-1185">Reference proteome</keyword>
<dbReference type="PIRSF" id="PIRSF036946">
    <property type="entry name" value="Arg_N-mtase"/>
    <property type="match status" value="1"/>
</dbReference>
<dbReference type="GO" id="GO:0042054">
    <property type="term" value="F:histone methyltransferase activity"/>
    <property type="evidence" value="ECO:0007669"/>
    <property type="project" value="TreeGrafter"/>
</dbReference>
<dbReference type="InterPro" id="IPR055135">
    <property type="entry name" value="PRMT_dom"/>
</dbReference>
<dbReference type="EC" id="2.1.1.-" evidence="6"/>
<evidence type="ECO:0000256" key="3">
    <source>
        <dbReference type="ARBA" id="ARBA00022691"/>
    </source>
</evidence>
<comment type="caution">
    <text evidence="9">The sequence shown here is derived from an EMBL/GenBank/DDBJ whole genome shotgun (WGS) entry which is preliminary data.</text>
</comment>